<dbReference type="RefSeq" id="WP_161745920.1">
    <property type="nucleotide sequence ID" value="NZ_JAAAMV010000024.1"/>
</dbReference>
<reference evidence="1 2" key="1">
    <citation type="submission" date="2020-01" db="EMBL/GenBank/DDBJ databases">
        <title>Paenibacillus soybeanensis sp. nov. isolated from the nodules of soybean (Glycine max(L.) Merr).</title>
        <authorList>
            <person name="Wang H."/>
        </authorList>
    </citation>
    <scope>NUCLEOTIDE SEQUENCE [LARGE SCALE GENOMIC DNA]</scope>
    <source>
        <strain evidence="1 2">T1</strain>
    </source>
</reference>
<keyword evidence="2" id="KW-1185">Reference proteome</keyword>
<name>A0ABW9XWK2_9BACL</name>
<evidence type="ECO:0000313" key="2">
    <source>
        <dbReference type="Proteomes" id="UP000665561"/>
    </source>
</evidence>
<proteinExistence type="predicted"/>
<accession>A0ABW9XWK2</accession>
<evidence type="ECO:0000313" key="1">
    <source>
        <dbReference type="EMBL" id="NBD26901.1"/>
    </source>
</evidence>
<sequence>MNKILNFYLVQNAISNFGWHKCSFINEFRFFIGRNEYFDEISILEIVFQYSAHEDYLIKVQFKELGNYELRAGGSRIQLISFEIEDIRDHGLNEINYRIKDYERDEIQLYCKEIEIISIDNC</sequence>
<gene>
    <name evidence="1" type="ORF">GT019_23775</name>
</gene>
<comment type="caution">
    <text evidence="1">The sequence shown here is derived from an EMBL/GenBank/DDBJ whole genome shotgun (WGS) entry which is preliminary data.</text>
</comment>
<protein>
    <submittedName>
        <fullName evidence="1">Uncharacterized protein</fullName>
    </submittedName>
</protein>
<organism evidence="1 2">
    <name type="scientific">Paenibacillus glycinis</name>
    <dbReference type="NCBI Taxonomy" id="2697035"/>
    <lineage>
        <taxon>Bacteria</taxon>
        <taxon>Bacillati</taxon>
        <taxon>Bacillota</taxon>
        <taxon>Bacilli</taxon>
        <taxon>Bacillales</taxon>
        <taxon>Paenibacillaceae</taxon>
        <taxon>Paenibacillus</taxon>
    </lineage>
</organism>
<dbReference type="EMBL" id="JAAAMV010000024">
    <property type="protein sequence ID" value="NBD26901.1"/>
    <property type="molecule type" value="Genomic_DNA"/>
</dbReference>
<dbReference type="Proteomes" id="UP000665561">
    <property type="component" value="Unassembled WGS sequence"/>
</dbReference>